<name>A0A0D0D7T4_9AGAM</name>
<evidence type="ECO:0000313" key="1">
    <source>
        <dbReference type="EMBL" id="KIK76374.1"/>
    </source>
</evidence>
<dbReference type="EMBL" id="KN827526">
    <property type="protein sequence ID" value="KIK76374.1"/>
    <property type="molecule type" value="Genomic_DNA"/>
</dbReference>
<reference evidence="1 2" key="1">
    <citation type="submission" date="2014-04" db="EMBL/GenBank/DDBJ databases">
        <authorList>
            <consortium name="DOE Joint Genome Institute"/>
            <person name="Kuo A."/>
            <person name="Kohler A."/>
            <person name="Jargeat P."/>
            <person name="Nagy L.G."/>
            <person name="Floudas D."/>
            <person name="Copeland A."/>
            <person name="Barry K.W."/>
            <person name="Cichocki N."/>
            <person name="Veneault-Fourrey C."/>
            <person name="LaButti K."/>
            <person name="Lindquist E.A."/>
            <person name="Lipzen A."/>
            <person name="Lundell T."/>
            <person name="Morin E."/>
            <person name="Murat C."/>
            <person name="Sun H."/>
            <person name="Tunlid A."/>
            <person name="Henrissat B."/>
            <person name="Grigoriev I.V."/>
            <person name="Hibbett D.S."/>
            <person name="Martin F."/>
            <person name="Nordberg H.P."/>
            <person name="Cantor M.N."/>
            <person name="Hua S.X."/>
        </authorList>
    </citation>
    <scope>NUCLEOTIDE SEQUENCE [LARGE SCALE GENOMIC DNA]</scope>
    <source>
        <strain evidence="1 2">Ve08.2h10</strain>
    </source>
</reference>
<proteinExistence type="predicted"/>
<dbReference type="AlphaFoldDB" id="A0A0D0D7T4"/>
<reference evidence="2" key="2">
    <citation type="submission" date="2015-01" db="EMBL/GenBank/DDBJ databases">
        <title>Evolutionary Origins and Diversification of the Mycorrhizal Mutualists.</title>
        <authorList>
            <consortium name="DOE Joint Genome Institute"/>
            <consortium name="Mycorrhizal Genomics Consortium"/>
            <person name="Kohler A."/>
            <person name="Kuo A."/>
            <person name="Nagy L.G."/>
            <person name="Floudas D."/>
            <person name="Copeland A."/>
            <person name="Barry K.W."/>
            <person name="Cichocki N."/>
            <person name="Veneault-Fourrey C."/>
            <person name="LaButti K."/>
            <person name="Lindquist E.A."/>
            <person name="Lipzen A."/>
            <person name="Lundell T."/>
            <person name="Morin E."/>
            <person name="Murat C."/>
            <person name="Riley R."/>
            <person name="Ohm R."/>
            <person name="Sun H."/>
            <person name="Tunlid A."/>
            <person name="Henrissat B."/>
            <person name="Grigoriev I.V."/>
            <person name="Hibbett D.S."/>
            <person name="Martin F."/>
        </authorList>
    </citation>
    <scope>NUCLEOTIDE SEQUENCE [LARGE SCALE GENOMIC DNA]</scope>
    <source>
        <strain evidence="2">Ve08.2h10</strain>
    </source>
</reference>
<protein>
    <submittedName>
        <fullName evidence="1">Uncharacterized protein</fullName>
    </submittedName>
</protein>
<accession>A0A0D0D7T4</accession>
<sequence>MSGTKLIKAALAKSAHISKLDEVTANTWSNTVNVINGELSVARRLLQNVTGVCVPPLLIAAQMTA</sequence>
<keyword evidence="2" id="KW-1185">Reference proteome</keyword>
<gene>
    <name evidence="1" type="ORF">PAXRUDRAFT_18269</name>
</gene>
<organism evidence="1 2">
    <name type="scientific">Paxillus rubicundulus Ve08.2h10</name>
    <dbReference type="NCBI Taxonomy" id="930991"/>
    <lineage>
        <taxon>Eukaryota</taxon>
        <taxon>Fungi</taxon>
        <taxon>Dikarya</taxon>
        <taxon>Basidiomycota</taxon>
        <taxon>Agaricomycotina</taxon>
        <taxon>Agaricomycetes</taxon>
        <taxon>Agaricomycetidae</taxon>
        <taxon>Boletales</taxon>
        <taxon>Paxilineae</taxon>
        <taxon>Paxillaceae</taxon>
        <taxon>Paxillus</taxon>
    </lineage>
</organism>
<dbReference type="InParanoid" id="A0A0D0D7T4"/>
<dbReference type="HOGENOM" id="CLU_2850361_0_0_1"/>
<dbReference type="Proteomes" id="UP000054538">
    <property type="component" value="Unassembled WGS sequence"/>
</dbReference>
<evidence type="ECO:0000313" key="2">
    <source>
        <dbReference type="Proteomes" id="UP000054538"/>
    </source>
</evidence>